<evidence type="ECO:0000256" key="1">
    <source>
        <dbReference type="ARBA" id="ARBA00004123"/>
    </source>
</evidence>
<organism evidence="8">
    <name type="scientific">Anthurium amnicola</name>
    <dbReference type="NCBI Taxonomy" id="1678845"/>
    <lineage>
        <taxon>Eukaryota</taxon>
        <taxon>Viridiplantae</taxon>
        <taxon>Streptophyta</taxon>
        <taxon>Embryophyta</taxon>
        <taxon>Tracheophyta</taxon>
        <taxon>Spermatophyta</taxon>
        <taxon>Magnoliopsida</taxon>
        <taxon>Liliopsida</taxon>
        <taxon>Araceae</taxon>
        <taxon>Pothoideae</taxon>
        <taxon>Potheae</taxon>
        <taxon>Anthurium</taxon>
    </lineage>
</organism>
<feature type="compositionally biased region" description="Pro residues" evidence="6">
    <location>
        <begin position="145"/>
        <end position="156"/>
    </location>
</feature>
<evidence type="ECO:0000256" key="2">
    <source>
        <dbReference type="ARBA" id="ARBA00023015"/>
    </source>
</evidence>
<dbReference type="AlphaFoldDB" id="A0A1D1YPC0"/>
<dbReference type="GO" id="GO:0003677">
    <property type="term" value="F:DNA binding"/>
    <property type="evidence" value="ECO:0007669"/>
    <property type="project" value="UniProtKB-KW"/>
</dbReference>
<feature type="region of interest" description="Disordered" evidence="6">
    <location>
        <begin position="145"/>
        <end position="165"/>
    </location>
</feature>
<proteinExistence type="predicted"/>
<evidence type="ECO:0000256" key="3">
    <source>
        <dbReference type="ARBA" id="ARBA00023125"/>
    </source>
</evidence>
<feature type="non-terminal residue" evidence="8">
    <location>
        <position position="177"/>
    </location>
</feature>
<keyword evidence="4" id="KW-0804">Transcription</keyword>
<dbReference type="EMBL" id="GDJX01011467">
    <property type="protein sequence ID" value="JAT56469.1"/>
    <property type="molecule type" value="Transcribed_RNA"/>
</dbReference>
<feature type="compositionally biased region" description="Polar residues" evidence="6">
    <location>
        <begin position="43"/>
        <end position="54"/>
    </location>
</feature>
<evidence type="ECO:0000313" key="8">
    <source>
        <dbReference type="EMBL" id="JAT56469.1"/>
    </source>
</evidence>
<evidence type="ECO:0000256" key="4">
    <source>
        <dbReference type="ARBA" id="ARBA00023163"/>
    </source>
</evidence>
<keyword evidence="5" id="KW-0539">Nucleus</keyword>
<feature type="compositionally biased region" description="Low complexity" evidence="6">
    <location>
        <begin position="25"/>
        <end position="42"/>
    </location>
</feature>
<dbReference type="PROSITE" id="PS51032">
    <property type="entry name" value="AP2_ERF"/>
    <property type="match status" value="1"/>
</dbReference>
<reference evidence="8" key="1">
    <citation type="submission" date="2015-07" db="EMBL/GenBank/DDBJ databases">
        <title>Transcriptome Assembly of Anthurium amnicola.</title>
        <authorList>
            <person name="Suzuki J."/>
        </authorList>
    </citation>
    <scope>NUCLEOTIDE SEQUENCE</scope>
</reference>
<gene>
    <name evidence="8" type="primary">ERF1_0</name>
    <name evidence="8" type="ORF">g.12904</name>
</gene>
<accession>A0A1D1YPC0</accession>
<dbReference type="GO" id="GO:0005634">
    <property type="term" value="C:nucleus"/>
    <property type="evidence" value="ECO:0007669"/>
    <property type="project" value="UniProtKB-SubCell"/>
</dbReference>
<comment type="subcellular location">
    <subcellularLocation>
        <location evidence="1">Nucleus</location>
    </subcellularLocation>
</comment>
<dbReference type="InterPro" id="IPR001471">
    <property type="entry name" value="AP2/ERF_dom"/>
</dbReference>
<keyword evidence="2" id="KW-0805">Transcription regulation</keyword>
<evidence type="ECO:0000256" key="6">
    <source>
        <dbReference type="SAM" id="MobiDB-lite"/>
    </source>
</evidence>
<dbReference type="GO" id="GO:0003700">
    <property type="term" value="F:DNA-binding transcription factor activity"/>
    <property type="evidence" value="ECO:0007669"/>
    <property type="project" value="InterPro"/>
</dbReference>
<protein>
    <submittedName>
        <fullName evidence="8">Ethylene-responsive transcription factor 1</fullName>
    </submittedName>
</protein>
<keyword evidence="3" id="KW-0238">DNA-binding</keyword>
<evidence type="ECO:0000259" key="7">
    <source>
        <dbReference type="PROSITE" id="PS51032"/>
    </source>
</evidence>
<name>A0A1D1YPC0_9ARAE</name>
<feature type="domain" description="AP2/ERF" evidence="7">
    <location>
        <begin position="163"/>
        <end position="177"/>
    </location>
</feature>
<sequence length="177" mass="18920">QQQKKKKIKMNRTYFYNNQSHLENSIPSPSSTSSASVASPSSYGYSDTGMSSSADAAAHIPQRTTSFSSPMMGDVPFNVVDDTDDMVLYGNQPADAVSITWPAPFLTSSEGFEPSFPAGQLEAAQYYASSTELMAAAALVRAAEPPPAAPVQPPAPALAKGKHYRGVRRRPWGKFAA</sequence>
<evidence type="ECO:0000256" key="5">
    <source>
        <dbReference type="ARBA" id="ARBA00023242"/>
    </source>
</evidence>
<feature type="non-terminal residue" evidence="8">
    <location>
        <position position="1"/>
    </location>
</feature>
<feature type="region of interest" description="Disordered" evidence="6">
    <location>
        <begin position="19"/>
        <end position="57"/>
    </location>
</feature>